<evidence type="ECO:0000256" key="3">
    <source>
        <dbReference type="ARBA" id="ARBA00023125"/>
    </source>
</evidence>
<feature type="domain" description="Primosomal protein N C-terminal" evidence="4">
    <location>
        <begin position="19"/>
        <end position="114"/>
    </location>
</feature>
<dbReference type="GO" id="GO:0003677">
    <property type="term" value="F:DNA binding"/>
    <property type="evidence" value="ECO:0007669"/>
    <property type="project" value="UniProtKB-KW"/>
</dbReference>
<evidence type="ECO:0000256" key="2">
    <source>
        <dbReference type="ARBA" id="ARBA00022840"/>
    </source>
</evidence>
<dbReference type="Pfam" id="PF18074">
    <property type="entry name" value="PriA_C"/>
    <property type="match status" value="1"/>
</dbReference>
<organism evidence="5 6">
    <name type="scientific">Acinetobacter ursingii</name>
    <dbReference type="NCBI Taxonomy" id="108980"/>
    <lineage>
        <taxon>Bacteria</taxon>
        <taxon>Pseudomonadati</taxon>
        <taxon>Pseudomonadota</taxon>
        <taxon>Gammaproteobacteria</taxon>
        <taxon>Moraxellales</taxon>
        <taxon>Moraxellaceae</taxon>
        <taxon>Acinetobacter</taxon>
    </lineage>
</organism>
<keyword evidence="3" id="KW-0238">DNA-binding</keyword>
<keyword evidence="2" id="KW-0067">ATP-binding</keyword>
<dbReference type="GO" id="GO:0043138">
    <property type="term" value="F:3'-5' DNA helicase activity"/>
    <property type="evidence" value="ECO:0007669"/>
    <property type="project" value="TreeGrafter"/>
</dbReference>
<dbReference type="EMBL" id="DPVE01000333">
    <property type="protein sequence ID" value="HCK31891.1"/>
    <property type="molecule type" value="Genomic_DNA"/>
</dbReference>
<evidence type="ECO:0000313" key="5">
    <source>
        <dbReference type="EMBL" id="HCK31891.1"/>
    </source>
</evidence>
<feature type="non-terminal residue" evidence="5">
    <location>
        <position position="1"/>
    </location>
</feature>
<proteinExistence type="predicted"/>
<dbReference type="Proteomes" id="UP000263596">
    <property type="component" value="Unassembled WGS sequence"/>
</dbReference>
<evidence type="ECO:0000256" key="1">
    <source>
        <dbReference type="ARBA" id="ARBA00022741"/>
    </source>
</evidence>
<name>A0A3D2SR17_9GAMM</name>
<evidence type="ECO:0000259" key="4">
    <source>
        <dbReference type="Pfam" id="PF18074"/>
    </source>
</evidence>
<dbReference type="PANTHER" id="PTHR30580:SF0">
    <property type="entry name" value="PRIMOSOMAL PROTEIN N"/>
    <property type="match status" value="1"/>
</dbReference>
<keyword evidence="1" id="KW-0547">Nucleotide-binding</keyword>
<gene>
    <name evidence="5" type="ORF">DHW29_18130</name>
</gene>
<accession>A0A3D2SR17</accession>
<dbReference type="PANTHER" id="PTHR30580">
    <property type="entry name" value="PRIMOSOMAL PROTEIN N"/>
    <property type="match status" value="1"/>
</dbReference>
<comment type="caution">
    <text evidence="5">The sequence shown here is derived from an EMBL/GenBank/DDBJ whole genome shotgun (WGS) entry which is preliminary data.</text>
</comment>
<sequence length="118" mass="13982">YRAVAKHMLQERKAALLPPYRYAVLIRSDSKNRDYSQQFLADIAAQLQLMAQDSIEIWGPIPAPMERKAGRYRAHMVILSQDRARMHFFLRQWWAQVVHLPKQHQLRLSIDVDPQEFN</sequence>
<dbReference type="GO" id="GO:0006310">
    <property type="term" value="P:DNA recombination"/>
    <property type="evidence" value="ECO:0007669"/>
    <property type="project" value="TreeGrafter"/>
</dbReference>
<dbReference type="GO" id="GO:0006270">
    <property type="term" value="P:DNA replication initiation"/>
    <property type="evidence" value="ECO:0007669"/>
    <property type="project" value="TreeGrafter"/>
</dbReference>
<reference evidence="5 6" key="1">
    <citation type="journal article" date="2018" name="Nat. Biotechnol.">
        <title>A standardized bacterial taxonomy based on genome phylogeny substantially revises the tree of life.</title>
        <authorList>
            <person name="Parks D.H."/>
            <person name="Chuvochina M."/>
            <person name="Waite D.W."/>
            <person name="Rinke C."/>
            <person name="Skarshewski A."/>
            <person name="Chaumeil P.A."/>
            <person name="Hugenholtz P."/>
        </authorList>
    </citation>
    <scope>NUCLEOTIDE SEQUENCE [LARGE SCALE GENOMIC DNA]</scope>
    <source>
        <strain evidence="5">UBA9669</strain>
    </source>
</reference>
<dbReference type="InterPro" id="IPR041236">
    <property type="entry name" value="PriA_C"/>
</dbReference>
<protein>
    <submittedName>
        <fullName evidence="5">Primosomal protein N</fullName>
    </submittedName>
</protein>
<dbReference type="GO" id="GO:0005524">
    <property type="term" value="F:ATP binding"/>
    <property type="evidence" value="ECO:0007669"/>
    <property type="project" value="UniProtKB-KW"/>
</dbReference>
<evidence type="ECO:0000313" key="6">
    <source>
        <dbReference type="Proteomes" id="UP000263596"/>
    </source>
</evidence>
<dbReference type="GO" id="GO:0006302">
    <property type="term" value="P:double-strand break repair"/>
    <property type="evidence" value="ECO:0007669"/>
    <property type="project" value="TreeGrafter"/>
</dbReference>
<dbReference type="AlphaFoldDB" id="A0A3D2SR17"/>